<dbReference type="InterPro" id="IPR033010">
    <property type="entry name" value="Cdc20/Fizzy"/>
</dbReference>
<comment type="caution">
    <text evidence="6">The sequence shown here is derived from an EMBL/GenBank/DDBJ whole genome shotgun (WGS) entry which is preliminary data.</text>
</comment>
<keyword evidence="7" id="KW-1185">Reference proteome</keyword>
<accession>A0A2I0LF14</accession>
<dbReference type="AlphaFoldDB" id="A0A2I0LF14"/>
<dbReference type="Proteomes" id="UP000233551">
    <property type="component" value="Unassembled WGS sequence"/>
</dbReference>
<dbReference type="GO" id="GO:0031145">
    <property type="term" value="P:anaphase-promoting complex-dependent catabolic process"/>
    <property type="evidence" value="ECO:0007669"/>
    <property type="project" value="TreeGrafter"/>
</dbReference>
<evidence type="ECO:0000256" key="5">
    <source>
        <dbReference type="ARBA" id="ARBA00023306"/>
    </source>
</evidence>
<protein>
    <recommendedName>
        <fullName evidence="8">Anaphase-promoting complex subunit 4 WD40 domain-containing protein</fullName>
    </recommendedName>
</protein>
<dbReference type="GO" id="GO:0005680">
    <property type="term" value="C:anaphase-promoting complex"/>
    <property type="evidence" value="ECO:0007669"/>
    <property type="project" value="TreeGrafter"/>
</dbReference>
<proteinExistence type="predicted"/>
<evidence type="ECO:0000256" key="1">
    <source>
        <dbReference type="ARBA" id="ARBA00022574"/>
    </source>
</evidence>
<keyword evidence="4" id="KW-0498">Mitosis</keyword>
<dbReference type="GO" id="GO:1905786">
    <property type="term" value="P:positive regulation of anaphase-promoting complex-dependent catabolic process"/>
    <property type="evidence" value="ECO:0007669"/>
    <property type="project" value="TreeGrafter"/>
</dbReference>
<keyword evidence="1" id="KW-0853">WD repeat</keyword>
<evidence type="ECO:0000313" key="7">
    <source>
        <dbReference type="Proteomes" id="UP000233551"/>
    </source>
</evidence>
<dbReference type="GO" id="GO:0016567">
    <property type="term" value="P:protein ubiquitination"/>
    <property type="evidence" value="ECO:0007669"/>
    <property type="project" value="UniProtKB-UniPathway"/>
</dbReference>
<dbReference type="InterPro" id="IPR015943">
    <property type="entry name" value="WD40/YVTN_repeat-like_dom_sf"/>
</dbReference>
<dbReference type="EMBL" id="PGOL01000013">
    <property type="protein sequence ID" value="PKI79269.1"/>
    <property type="molecule type" value="Genomic_DNA"/>
</dbReference>
<sequence length="254" mass="28564">MDRFILSGAAMDFNYAHFMLMGGKLGTENGGVVSLYQEMLVEALGLNRGRILAFNNSKPPLPSMIHSHKSRLCRDLPSLDLGFLSILSGIWMLLIWDAEALKQLGTLRLCHNGRVLQWAPGDICGLKWSRSGLQLASGGDYNLVHIWDMIWMTESPSSRPLTHQWIYRGSMLNSVDTGSQVCTLVWNRNEPVLLSSHGFAQHGFILWKYPSMKKLAEGEGHPSRFLHREQSPDRGTVAALGDERLRFWNIFSPA</sequence>
<dbReference type="InterPro" id="IPR011047">
    <property type="entry name" value="Quinoprotein_ADH-like_sf"/>
</dbReference>
<gene>
    <name evidence="6" type="ORF">CRG98_000341</name>
</gene>
<evidence type="ECO:0000313" key="6">
    <source>
        <dbReference type="EMBL" id="PKI79269.1"/>
    </source>
</evidence>
<keyword evidence="3" id="KW-0677">Repeat</keyword>
<dbReference type="UniPathway" id="UPA00143"/>
<reference evidence="6 7" key="1">
    <citation type="submission" date="2017-11" db="EMBL/GenBank/DDBJ databases">
        <title>De-novo sequencing of pomegranate (Punica granatum L.) genome.</title>
        <authorList>
            <person name="Akparov Z."/>
            <person name="Amiraslanov A."/>
            <person name="Hajiyeva S."/>
            <person name="Abbasov M."/>
            <person name="Kaur K."/>
            <person name="Hamwieh A."/>
            <person name="Solovyev V."/>
            <person name="Salamov A."/>
            <person name="Braich B."/>
            <person name="Kosarev P."/>
            <person name="Mahmoud A."/>
            <person name="Hajiyev E."/>
            <person name="Babayeva S."/>
            <person name="Izzatullayeva V."/>
            <person name="Mammadov A."/>
            <person name="Mammadov A."/>
            <person name="Sharifova S."/>
            <person name="Ojaghi J."/>
            <person name="Eynullazada K."/>
            <person name="Bayramov B."/>
            <person name="Abdulazimova A."/>
            <person name="Shahmuradov I."/>
        </authorList>
    </citation>
    <scope>NUCLEOTIDE SEQUENCE [LARGE SCALE GENOMIC DNA]</scope>
    <source>
        <strain evidence="7">cv. AG2017</strain>
        <tissue evidence="6">Leaf</tissue>
    </source>
</reference>
<name>A0A2I0LF14_PUNGR</name>
<evidence type="ECO:0000256" key="3">
    <source>
        <dbReference type="ARBA" id="ARBA00022737"/>
    </source>
</evidence>
<dbReference type="GO" id="GO:1990757">
    <property type="term" value="F:ubiquitin ligase activator activity"/>
    <property type="evidence" value="ECO:0007669"/>
    <property type="project" value="TreeGrafter"/>
</dbReference>
<organism evidence="6 7">
    <name type="scientific">Punica granatum</name>
    <name type="common">Pomegranate</name>
    <dbReference type="NCBI Taxonomy" id="22663"/>
    <lineage>
        <taxon>Eukaryota</taxon>
        <taxon>Viridiplantae</taxon>
        <taxon>Streptophyta</taxon>
        <taxon>Embryophyta</taxon>
        <taxon>Tracheophyta</taxon>
        <taxon>Spermatophyta</taxon>
        <taxon>Magnoliopsida</taxon>
        <taxon>eudicotyledons</taxon>
        <taxon>Gunneridae</taxon>
        <taxon>Pentapetalae</taxon>
        <taxon>rosids</taxon>
        <taxon>malvids</taxon>
        <taxon>Myrtales</taxon>
        <taxon>Lythraceae</taxon>
        <taxon>Punica</taxon>
    </lineage>
</organism>
<dbReference type="PANTHER" id="PTHR19918:SF8">
    <property type="entry name" value="FI02843P"/>
    <property type="match status" value="1"/>
</dbReference>
<evidence type="ECO:0008006" key="8">
    <source>
        <dbReference type="Google" id="ProtNLM"/>
    </source>
</evidence>
<evidence type="ECO:0000256" key="4">
    <source>
        <dbReference type="ARBA" id="ARBA00022776"/>
    </source>
</evidence>
<keyword evidence="2" id="KW-0132">Cell division</keyword>
<dbReference type="Gene3D" id="2.130.10.10">
    <property type="entry name" value="YVTN repeat-like/Quinoprotein amine dehydrogenase"/>
    <property type="match status" value="2"/>
</dbReference>
<dbReference type="STRING" id="22663.A0A2I0LF14"/>
<keyword evidence="5" id="KW-0131">Cell cycle</keyword>
<evidence type="ECO:0000256" key="2">
    <source>
        <dbReference type="ARBA" id="ARBA00022618"/>
    </source>
</evidence>
<dbReference type="SUPFAM" id="SSF50998">
    <property type="entry name" value="Quinoprotein alcohol dehydrogenase-like"/>
    <property type="match status" value="1"/>
</dbReference>
<dbReference type="PANTHER" id="PTHR19918">
    <property type="entry name" value="CELL DIVISION CYCLE 20 CDC20 FIZZY -RELATED"/>
    <property type="match status" value="1"/>
</dbReference>
<dbReference type="GO" id="GO:0010997">
    <property type="term" value="F:anaphase-promoting complex binding"/>
    <property type="evidence" value="ECO:0007669"/>
    <property type="project" value="InterPro"/>
</dbReference>